<feature type="transmembrane region" description="Helical" evidence="6">
    <location>
        <begin position="695"/>
        <end position="715"/>
    </location>
</feature>
<dbReference type="OrthoDB" id="9766372at2"/>
<evidence type="ECO:0000256" key="1">
    <source>
        <dbReference type="ARBA" id="ARBA00004651"/>
    </source>
</evidence>
<dbReference type="Pfam" id="PF02687">
    <property type="entry name" value="FtsX"/>
    <property type="match status" value="2"/>
</dbReference>
<feature type="transmembrane region" description="Helical" evidence="6">
    <location>
        <begin position="745"/>
        <end position="766"/>
    </location>
</feature>
<keyword evidence="9" id="KW-1185">Reference proteome</keyword>
<dbReference type="EMBL" id="JQCR01000003">
    <property type="protein sequence ID" value="KGE16347.1"/>
    <property type="molecule type" value="Genomic_DNA"/>
</dbReference>
<dbReference type="STRING" id="268407.PWYN_16505"/>
<evidence type="ECO:0000256" key="6">
    <source>
        <dbReference type="SAM" id="Phobius"/>
    </source>
</evidence>
<dbReference type="Proteomes" id="UP000029734">
    <property type="component" value="Unassembled WGS sequence"/>
</dbReference>
<feature type="domain" description="ABC3 transporter permease C-terminal" evidence="7">
    <location>
        <begin position="260"/>
        <end position="372"/>
    </location>
</feature>
<comment type="caution">
    <text evidence="8">The sequence shown here is derived from an EMBL/GenBank/DDBJ whole genome shotgun (WGS) entry which is preliminary data.</text>
</comment>
<dbReference type="AlphaFoldDB" id="A0A098M466"/>
<dbReference type="InterPro" id="IPR003838">
    <property type="entry name" value="ABC3_permease_C"/>
</dbReference>
<reference evidence="8 9" key="1">
    <citation type="submission" date="2014-08" db="EMBL/GenBank/DDBJ databases">
        <authorList>
            <person name="den Bakker H.C."/>
        </authorList>
    </citation>
    <scope>NUCLEOTIDE SEQUENCE [LARGE SCALE GENOMIC DNA]</scope>
    <source>
        <strain evidence="8 9">DSM 18334</strain>
    </source>
</reference>
<feature type="transmembrane region" description="Helical" evidence="6">
    <location>
        <begin position="648"/>
        <end position="674"/>
    </location>
</feature>
<evidence type="ECO:0000256" key="2">
    <source>
        <dbReference type="ARBA" id="ARBA00022475"/>
    </source>
</evidence>
<reference evidence="8 9" key="2">
    <citation type="submission" date="2014-10" db="EMBL/GenBank/DDBJ databases">
        <title>Comparative genomics of the Paenibacillus odorifer group.</title>
        <authorList>
            <person name="Tsai Y.-C."/>
            <person name="Martin N."/>
            <person name="Korlach J."/>
            <person name="Wiedmann M."/>
        </authorList>
    </citation>
    <scope>NUCLEOTIDE SEQUENCE [LARGE SCALE GENOMIC DNA]</scope>
    <source>
        <strain evidence="8 9">DSM 18334</strain>
    </source>
</reference>
<dbReference type="RefSeq" id="WP_036654085.1">
    <property type="nucleotide sequence ID" value="NZ_JQCR01000003.1"/>
</dbReference>
<evidence type="ECO:0000313" key="8">
    <source>
        <dbReference type="EMBL" id="KGE16347.1"/>
    </source>
</evidence>
<name>A0A098M466_9BACL</name>
<accession>A0A098M466</accession>
<feature type="transmembrane region" description="Helical" evidence="6">
    <location>
        <begin position="425"/>
        <end position="446"/>
    </location>
</feature>
<keyword evidence="3 6" id="KW-0812">Transmembrane</keyword>
<sequence length="779" mass="87087">MLLNMLKKDFSRKKSITIALFIFILLSALLVSAGSSMIMELSNSLNNLFTASKAPHFVQMHSGELNQSEIDDWTSKNDLVKAQQTVEMINIDGSNLYLGNDTESEKNSIMDLDFVRQNTSFDLLLNLESQVIQLSRGEIAVPIYYKQQKNMNIGDKVKITTPSFDMEFTVVDFVRDVQMNPSIIHSKRFVVHKGDFEKIKSNLGEIEYLVEFQLNDFSKLSEFSNAYQSSNLPKKGPAVDYSLFKTLNSITDGVVAAVIIFVSILLNVIAILCIRFTILATIEEDYREIGVMKAIGISQSYIKKMYLTKYVVMAAAASIIGFLASIFLNRLFTANIMLYIGTAPKSVFQHLISFIAVVLIFLMVVLFCSLVLRRFKKISTIEALRSGNIGDAKVKTGSLPLHKSKFFNIPIFLGVKDVFQRFKMFRLLLIVFLVSSFIIIIPVNFLNTIQSPSFISYMGIGQSDIRIDLRLTDNIVERYKEMNSYIKNDKDVAKFSPLVTSQFKMINNDGALENISIETGDFSIFPLDYVNGNAPTSDNEIALSYANSKDMEKNVGDQLQLVVNGTENNMVVSGIYQDVTNGGRTAKALMPFNADAVLWYVVSLDVSEHTDIKGKIAEYEEAFYPAKVTHLQGYLDQTLGNTIDQLKLITILAILIAIFVSILITSLFLKMLVAKDYAQIAILKSIGFTLRDIRIKYVTMALLVLNIGIILGTIVSNTIGQKIVSIILSFFGASQIKFVIDPVQAYILCPLVLMLVVTITTLISIISIKKSSISEMIVE</sequence>
<evidence type="ECO:0000313" key="9">
    <source>
        <dbReference type="Proteomes" id="UP000029734"/>
    </source>
</evidence>
<feature type="transmembrane region" description="Helical" evidence="6">
    <location>
        <begin position="348"/>
        <end position="372"/>
    </location>
</feature>
<gene>
    <name evidence="8" type="ORF">PWYN_16505</name>
</gene>
<dbReference type="GO" id="GO:0005886">
    <property type="term" value="C:plasma membrane"/>
    <property type="evidence" value="ECO:0007669"/>
    <property type="project" value="UniProtKB-SubCell"/>
</dbReference>
<dbReference type="eggNOG" id="COG0577">
    <property type="taxonomic scope" value="Bacteria"/>
</dbReference>
<proteinExistence type="predicted"/>
<evidence type="ECO:0000256" key="4">
    <source>
        <dbReference type="ARBA" id="ARBA00022989"/>
    </source>
</evidence>
<evidence type="ECO:0000259" key="7">
    <source>
        <dbReference type="Pfam" id="PF02687"/>
    </source>
</evidence>
<organism evidence="8 9">
    <name type="scientific">Paenibacillus wynnii</name>
    <dbReference type="NCBI Taxonomy" id="268407"/>
    <lineage>
        <taxon>Bacteria</taxon>
        <taxon>Bacillati</taxon>
        <taxon>Bacillota</taxon>
        <taxon>Bacilli</taxon>
        <taxon>Bacillales</taxon>
        <taxon>Paenibacillaceae</taxon>
        <taxon>Paenibacillus</taxon>
    </lineage>
</organism>
<feature type="domain" description="ABC3 transporter permease C-terminal" evidence="7">
    <location>
        <begin position="652"/>
        <end position="772"/>
    </location>
</feature>
<keyword evidence="2" id="KW-1003">Cell membrane</keyword>
<keyword evidence="5 6" id="KW-0472">Membrane</keyword>
<feature type="transmembrane region" description="Helical" evidence="6">
    <location>
        <begin position="254"/>
        <end position="278"/>
    </location>
</feature>
<keyword evidence="4 6" id="KW-1133">Transmembrane helix</keyword>
<evidence type="ECO:0000256" key="3">
    <source>
        <dbReference type="ARBA" id="ARBA00022692"/>
    </source>
</evidence>
<dbReference type="PANTHER" id="PTHR30287">
    <property type="entry name" value="MEMBRANE COMPONENT OF PREDICTED ABC SUPERFAMILY METABOLITE UPTAKE TRANSPORTER"/>
    <property type="match status" value="1"/>
</dbReference>
<evidence type="ECO:0000256" key="5">
    <source>
        <dbReference type="ARBA" id="ARBA00023136"/>
    </source>
</evidence>
<protein>
    <submittedName>
        <fullName evidence="8">ABC transporter permease</fullName>
    </submittedName>
</protein>
<dbReference type="PANTHER" id="PTHR30287:SF2">
    <property type="entry name" value="BLL1001 PROTEIN"/>
    <property type="match status" value="1"/>
</dbReference>
<dbReference type="InterPro" id="IPR038766">
    <property type="entry name" value="Membrane_comp_ABC_pdt"/>
</dbReference>
<comment type="subcellular location">
    <subcellularLocation>
        <location evidence="1">Cell membrane</location>
        <topology evidence="1">Multi-pass membrane protein</topology>
    </subcellularLocation>
</comment>
<feature type="transmembrane region" description="Helical" evidence="6">
    <location>
        <begin position="310"/>
        <end position="328"/>
    </location>
</feature>